<evidence type="ECO:0000256" key="12">
    <source>
        <dbReference type="RuleBase" id="RU004504"/>
    </source>
</evidence>
<dbReference type="EMBL" id="LIZT01000021">
    <property type="protein sequence ID" value="KPJ50458.1"/>
    <property type="molecule type" value="Genomic_DNA"/>
</dbReference>
<feature type="binding site" evidence="11">
    <location>
        <position position="180"/>
    </location>
    <ligand>
        <name>pyridoxal 5'-phosphate</name>
        <dbReference type="ChEBI" id="CHEBI:597326"/>
    </ligand>
</feature>
<dbReference type="GO" id="GO:0044571">
    <property type="term" value="P:[2Fe-2S] cluster assembly"/>
    <property type="evidence" value="ECO:0007669"/>
    <property type="project" value="UniProtKB-UniRule"/>
</dbReference>
<dbReference type="PROSITE" id="PS00595">
    <property type="entry name" value="AA_TRANSFER_CLASS_5"/>
    <property type="match status" value="1"/>
</dbReference>
<dbReference type="InterPro" id="IPR020578">
    <property type="entry name" value="Aminotrans_V_PyrdxlP_BS"/>
</dbReference>
<evidence type="ECO:0000256" key="2">
    <source>
        <dbReference type="ARBA" id="ARBA00006490"/>
    </source>
</evidence>
<dbReference type="Gene3D" id="1.10.260.50">
    <property type="match status" value="1"/>
</dbReference>
<dbReference type="InterPro" id="IPR010240">
    <property type="entry name" value="Cys_deSase_IscS"/>
</dbReference>
<dbReference type="EC" id="2.8.1.7" evidence="11"/>
<proteinExistence type="inferred from homology"/>
<evidence type="ECO:0000256" key="3">
    <source>
        <dbReference type="ARBA" id="ARBA00022490"/>
    </source>
</evidence>
<dbReference type="PATRIC" id="fig|1703771.3.peg.707"/>
<comment type="catalytic activity">
    <reaction evidence="10 11">
        <text>(sulfur carrier)-H + L-cysteine = (sulfur carrier)-SH + L-alanine</text>
        <dbReference type="Rhea" id="RHEA:43892"/>
        <dbReference type="Rhea" id="RHEA-COMP:14737"/>
        <dbReference type="Rhea" id="RHEA-COMP:14739"/>
        <dbReference type="ChEBI" id="CHEBI:29917"/>
        <dbReference type="ChEBI" id="CHEBI:35235"/>
        <dbReference type="ChEBI" id="CHEBI:57972"/>
        <dbReference type="ChEBI" id="CHEBI:64428"/>
        <dbReference type="EC" id="2.8.1.7"/>
    </reaction>
</comment>
<evidence type="ECO:0000256" key="9">
    <source>
        <dbReference type="ARBA" id="ARBA00023014"/>
    </source>
</evidence>
<evidence type="ECO:0000256" key="8">
    <source>
        <dbReference type="ARBA" id="ARBA00023004"/>
    </source>
</evidence>
<feature type="domain" description="Aminotransferase class V" evidence="13">
    <location>
        <begin position="5"/>
        <end position="367"/>
    </location>
</feature>
<evidence type="ECO:0000313" key="14">
    <source>
        <dbReference type="EMBL" id="KPJ50458.1"/>
    </source>
</evidence>
<dbReference type="InterPro" id="IPR015421">
    <property type="entry name" value="PyrdxlP-dep_Trfase_major"/>
</dbReference>
<dbReference type="PIRSF" id="PIRSF005572">
    <property type="entry name" value="NifS"/>
    <property type="match status" value="1"/>
</dbReference>
<dbReference type="InterPro" id="IPR000192">
    <property type="entry name" value="Aminotrans_V_dom"/>
</dbReference>
<feature type="modified residue" description="N6-(pyridoxal phosphate)lysine" evidence="11">
    <location>
        <position position="203"/>
    </location>
</feature>
<feature type="binding site" description="via persulfide group" evidence="11">
    <location>
        <position position="326"/>
    </location>
    <ligand>
        <name>[2Fe-2S] cluster</name>
        <dbReference type="ChEBI" id="CHEBI:190135"/>
        <note>ligand shared with IscU</note>
    </ligand>
</feature>
<evidence type="ECO:0000256" key="10">
    <source>
        <dbReference type="ARBA" id="ARBA00050776"/>
    </source>
</evidence>
<evidence type="ECO:0000256" key="11">
    <source>
        <dbReference type="HAMAP-Rule" id="MF_00331"/>
    </source>
</evidence>
<dbReference type="NCBIfam" id="TIGR03402">
    <property type="entry name" value="FeS_nifS"/>
    <property type="match status" value="1"/>
</dbReference>
<dbReference type="InterPro" id="IPR015424">
    <property type="entry name" value="PyrdxlP-dep_Trfase"/>
</dbReference>
<reference evidence="14 15" key="1">
    <citation type="journal article" date="2015" name="Microbiome">
        <title>Genomic resolution of linkages in carbon, nitrogen, and sulfur cycling among widespread estuary sediment bacteria.</title>
        <authorList>
            <person name="Baker B.J."/>
            <person name="Lazar C.S."/>
            <person name="Teske A.P."/>
            <person name="Dick G.J."/>
        </authorList>
    </citation>
    <scope>NUCLEOTIDE SEQUENCE [LARGE SCALE GENOMIC DNA]</scope>
    <source>
        <strain evidence="14">DG_26</strain>
    </source>
</reference>
<dbReference type="SUPFAM" id="SSF53383">
    <property type="entry name" value="PLP-dependent transferases"/>
    <property type="match status" value="1"/>
</dbReference>
<evidence type="ECO:0000313" key="15">
    <source>
        <dbReference type="Proteomes" id="UP000051124"/>
    </source>
</evidence>
<comment type="cofactor">
    <cofactor evidence="1 11 12">
        <name>pyridoxal 5'-phosphate</name>
        <dbReference type="ChEBI" id="CHEBI:597326"/>
    </cofactor>
</comment>
<keyword evidence="4 11" id="KW-0808">Transferase</keyword>
<dbReference type="GO" id="GO:0006520">
    <property type="term" value="P:amino acid metabolic process"/>
    <property type="evidence" value="ECO:0007669"/>
    <property type="project" value="InterPro"/>
</dbReference>
<dbReference type="GO" id="GO:0051537">
    <property type="term" value="F:2 iron, 2 sulfur cluster binding"/>
    <property type="evidence" value="ECO:0007669"/>
    <property type="project" value="UniProtKB-UniRule"/>
</dbReference>
<feature type="binding site" evidence="11">
    <location>
        <position position="152"/>
    </location>
    <ligand>
        <name>pyridoxal 5'-phosphate</name>
        <dbReference type="ChEBI" id="CHEBI:597326"/>
    </ligand>
</feature>
<dbReference type="PANTHER" id="PTHR11601">
    <property type="entry name" value="CYSTEINE DESULFURYLASE FAMILY MEMBER"/>
    <property type="match status" value="1"/>
</dbReference>
<dbReference type="Gene3D" id="3.90.1150.10">
    <property type="entry name" value="Aspartate Aminotransferase, domain 1"/>
    <property type="match status" value="1"/>
</dbReference>
<feature type="binding site" evidence="11">
    <location>
        <begin position="72"/>
        <end position="73"/>
    </location>
    <ligand>
        <name>pyridoxal 5'-phosphate</name>
        <dbReference type="ChEBI" id="CHEBI:597326"/>
    </ligand>
</feature>
<keyword evidence="3 11" id="KW-0963">Cytoplasm</keyword>
<evidence type="ECO:0000256" key="7">
    <source>
        <dbReference type="ARBA" id="ARBA00022898"/>
    </source>
</evidence>
<dbReference type="Gene3D" id="3.40.640.10">
    <property type="entry name" value="Type I PLP-dependent aspartate aminotransferase-like (Major domain)"/>
    <property type="match status" value="1"/>
</dbReference>
<evidence type="ECO:0000259" key="13">
    <source>
        <dbReference type="Pfam" id="PF00266"/>
    </source>
</evidence>
<name>A0A0S7WJX0_UNCT6</name>
<evidence type="ECO:0000256" key="6">
    <source>
        <dbReference type="ARBA" id="ARBA00022723"/>
    </source>
</evidence>
<evidence type="ECO:0000256" key="5">
    <source>
        <dbReference type="ARBA" id="ARBA00022714"/>
    </source>
</evidence>
<comment type="subcellular location">
    <subcellularLocation>
        <location evidence="11">Cytoplasm</location>
    </subcellularLocation>
</comment>
<gene>
    <name evidence="11" type="primary">iscS</name>
    <name evidence="14" type="ORF">AMJ40_02870</name>
</gene>
<feature type="binding site" evidence="11">
    <location>
        <position position="238"/>
    </location>
    <ligand>
        <name>pyridoxal 5'-phosphate</name>
        <dbReference type="ChEBI" id="CHEBI:597326"/>
    </ligand>
</feature>
<evidence type="ECO:0000256" key="1">
    <source>
        <dbReference type="ARBA" id="ARBA00001933"/>
    </source>
</evidence>
<dbReference type="InterPro" id="IPR015422">
    <property type="entry name" value="PyrdxlP-dep_Trfase_small"/>
</dbReference>
<comment type="caution">
    <text evidence="14">The sequence shown here is derived from an EMBL/GenBank/DDBJ whole genome shotgun (WGS) entry which is preliminary data.</text>
</comment>
<accession>A0A0S7WJX0</accession>
<organism evidence="14 15">
    <name type="scientific">candidate division TA06 bacterium DG_26</name>
    <dbReference type="NCBI Taxonomy" id="1703771"/>
    <lineage>
        <taxon>Bacteria</taxon>
        <taxon>Bacteria division TA06</taxon>
    </lineage>
</organism>
<comment type="subunit">
    <text evidence="11">Homodimer. Forms a heterotetramer with IscU, interacts with other sulfur acceptors.</text>
</comment>
<keyword evidence="8 11" id="KW-0408">Iron</keyword>
<keyword evidence="9 11" id="KW-0411">Iron-sulfur</keyword>
<dbReference type="AlphaFoldDB" id="A0A0S7WJX0"/>
<dbReference type="GO" id="GO:1990221">
    <property type="term" value="C:L-cysteine desulfurase complex"/>
    <property type="evidence" value="ECO:0007669"/>
    <property type="project" value="UniProtKB-ARBA"/>
</dbReference>
<dbReference type="Pfam" id="PF00266">
    <property type="entry name" value="Aminotran_5"/>
    <property type="match status" value="1"/>
</dbReference>
<comment type="pathway">
    <text evidence="11">Cofactor biosynthesis; iron-sulfur cluster biosynthesis.</text>
</comment>
<dbReference type="GO" id="GO:0031071">
    <property type="term" value="F:cysteine desulfurase activity"/>
    <property type="evidence" value="ECO:0007669"/>
    <property type="project" value="UniProtKB-UniRule"/>
</dbReference>
<keyword evidence="5 11" id="KW-0001">2Fe-2S</keyword>
<keyword evidence="6 11" id="KW-0479">Metal-binding</keyword>
<dbReference type="Proteomes" id="UP000051124">
    <property type="component" value="Unassembled WGS sequence"/>
</dbReference>
<dbReference type="UniPathway" id="UPA00266"/>
<dbReference type="GO" id="GO:0046872">
    <property type="term" value="F:metal ion binding"/>
    <property type="evidence" value="ECO:0007669"/>
    <property type="project" value="UniProtKB-KW"/>
</dbReference>
<dbReference type="PANTHER" id="PTHR11601:SF34">
    <property type="entry name" value="CYSTEINE DESULFURASE"/>
    <property type="match status" value="1"/>
</dbReference>
<dbReference type="NCBIfam" id="NF002806">
    <property type="entry name" value="PRK02948.1"/>
    <property type="match status" value="1"/>
</dbReference>
<protein>
    <recommendedName>
        <fullName evidence="11">Cysteine desulfurase IscS</fullName>
        <ecNumber evidence="11">2.8.1.7</ecNumber>
    </recommendedName>
</protein>
<keyword evidence="7 11" id="KW-0663">Pyridoxal phosphate</keyword>
<feature type="active site" description="Cysteine persulfide intermediate" evidence="11">
    <location>
        <position position="326"/>
    </location>
</feature>
<feature type="binding site" evidence="11">
    <location>
        <begin position="200"/>
        <end position="202"/>
    </location>
    <ligand>
        <name>pyridoxal 5'-phosphate</name>
        <dbReference type="ChEBI" id="CHEBI:597326"/>
    </ligand>
</feature>
<dbReference type="InterPro" id="IPR017772">
    <property type="entry name" value="Cys_deSase_NifS_bac/arc"/>
</dbReference>
<comment type="function">
    <text evidence="11">Master enzyme that delivers sulfur to a number of partners involved in Fe-S cluster assembly, tRNA modification or cofactor biosynthesis. Catalyzes the removal of elemental sulfur atoms from cysteine to produce alanine. Functions as a sulfur delivery protein for Fe-S cluster synthesis onto IscU, an Fe-S scaffold assembly protein, as well as other S acceptor proteins.</text>
</comment>
<dbReference type="GO" id="GO:0030170">
    <property type="term" value="F:pyridoxal phosphate binding"/>
    <property type="evidence" value="ECO:0007669"/>
    <property type="project" value="UniProtKB-UniRule"/>
</dbReference>
<sequence length="386" mass="41755">MPDPIYLDHNATTATDPRVVAVMQPYFSEIYGNPSSLYGVAQDAREAVEEARDQVAHLLSASPGEIVFTSGGTEANNFAIKGVAYALRDRGNHVITSKIEHHAVLNPCRFLEKVGFRVSYLSVDAHGLVDLDELAHTITDDTILVTIMHANNEVGTIEPIREAAGIAKKRGIYFHTDAVQTVGKIPVDVNDLGVDMLSLSAHKFYGPKGVGALYIRRGTTILPLIHGGHHEKNRRAGTENVPGIVGLGKACEIAANESAEEEKNTRSLRDRLYRGISEKVEDVLLLGHPEKRLAGTLAICVKWIEGESMLLLLDAEGIAASSGSACTSGSLEPSHVLTAMGVPPEIAHGSLRLSLGRHNTLKEIDRVIEVFPPIVERLRMMSPFSG</sequence>
<dbReference type="HAMAP" id="MF_00331">
    <property type="entry name" value="Cys_desulf_IscS"/>
    <property type="match status" value="1"/>
</dbReference>
<dbReference type="InterPro" id="IPR016454">
    <property type="entry name" value="Cysteine_dSase"/>
</dbReference>
<dbReference type="FunFam" id="3.40.640.10:FF:000003">
    <property type="entry name" value="Cysteine desulfurase IscS"/>
    <property type="match status" value="1"/>
</dbReference>
<comment type="similarity">
    <text evidence="2 11">Belongs to the class-V pyridoxal-phosphate-dependent aminotransferase family. NifS/IscS subfamily.</text>
</comment>
<evidence type="ECO:0000256" key="4">
    <source>
        <dbReference type="ARBA" id="ARBA00022679"/>
    </source>
</evidence>